<dbReference type="Proteomes" id="UP000030672">
    <property type="component" value="Unassembled WGS sequence"/>
</dbReference>
<feature type="compositionally biased region" description="Polar residues" evidence="1">
    <location>
        <begin position="43"/>
        <end position="56"/>
    </location>
</feature>
<proteinExistence type="predicted"/>
<dbReference type="EMBL" id="KL584826">
    <property type="protein sequence ID" value="KEQ65647.1"/>
    <property type="molecule type" value="Genomic_DNA"/>
</dbReference>
<dbReference type="AlphaFoldDB" id="A0A074W6X7"/>
<feature type="compositionally biased region" description="Polar residues" evidence="1">
    <location>
        <begin position="378"/>
        <end position="389"/>
    </location>
</feature>
<dbReference type="HOGENOM" id="CLU_709755_0_0_1"/>
<evidence type="ECO:0000313" key="2">
    <source>
        <dbReference type="EMBL" id="KEQ65647.1"/>
    </source>
</evidence>
<name>A0A074W6X7_AURM1</name>
<feature type="region of interest" description="Disordered" evidence="1">
    <location>
        <begin position="1"/>
        <end position="154"/>
    </location>
</feature>
<dbReference type="RefSeq" id="XP_040882670.1">
    <property type="nucleotide sequence ID" value="XM_041027567.1"/>
</dbReference>
<dbReference type="GeneID" id="63920940"/>
<gene>
    <name evidence="2" type="ORF">M437DRAFT_81503</name>
</gene>
<sequence>MRSRHAVNQEEPPQHAEHSAALIEDSIQPVEEPLQHIEDPDTPLSSPRASNNQESEQSADHFHPGLDRSNQASLQTNDGLFVSRNQEVESDEEDGIPIKQLRPSRKRQLSPDFDSECHEYESGRQANTAPAATTSTTASTSAAPNSAPSTSTTANAAAITSSANNMPPSTRQINRRTTNAFASTATGVVLSCPVPNYKTVFAQSYTIDSFYKHMEDDAHFKRFYDKSSHHCPFGCEKGYFNEFALHRHVQQRMCEEAEDLSGAIKNCSMCSATSPDALGALIYLEQSYDQVLADANSPLHCTPCNVNFPTKELFWGHLSLVSGRGDSHHMVTKSRDLWYPSTTIVRAIWGSWIGGVHREQEKQEHGKQEGEEEHADTSTHSSCHSLRLL</sequence>
<feature type="region of interest" description="Disordered" evidence="1">
    <location>
        <begin position="359"/>
        <end position="389"/>
    </location>
</feature>
<organism evidence="2 3">
    <name type="scientific">Aureobasidium melanogenum (strain CBS 110374)</name>
    <name type="common">Aureobasidium pullulans var. melanogenum</name>
    <dbReference type="NCBI Taxonomy" id="1043003"/>
    <lineage>
        <taxon>Eukaryota</taxon>
        <taxon>Fungi</taxon>
        <taxon>Dikarya</taxon>
        <taxon>Ascomycota</taxon>
        <taxon>Pezizomycotina</taxon>
        <taxon>Dothideomycetes</taxon>
        <taxon>Dothideomycetidae</taxon>
        <taxon>Dothideales</taxon>
        <taxon>Saccotheciaceae</taxon>
        <taxon>Aureobasidium</taxon>
    </lineage>
</organism>
<keyword evidence="3" id="KW-1185">Reference proteome</keyword>
<feature type="compositionally biased region" description="Low complexity" evidence="1">
    <location>
        <begin position="126"/>
        <end position="154"/>
    </location>
</feature>
<protein>
    <submittedName>
        <fullName evidence="2">Uncharacterized protein</fullName>
    </submittedName>
</protein>
<feature type="compositionally biased region" description="Polar residues" evidence="1">
    <location>
        <begin position="68"/>
        <end position="78"/>
    </location>
</feature>
<feature type="compositionally biased region" description="Basic and acidic residues" evidence="1">
    <location>
        <begin position="359"/>
        <end position="369"/>
    </location>
</feature>
<accession>A0A074W6X7</accession>
<evidence type="ECO:0000313" key="3">
    <source>
        <dbReference type="Proteomes" id="UP000030672"/>
    </source>
</evidence>
<reference evidence="2 3" key="1">
    <citation type="journal article" date="2014" name="BMC Genomics">
        <title>Genome sequencing of four Aureobasidium pullulans varieties: biotechnological potential, stress tolerance, and description of new species.</title>
        <authorList>
            <person name="Gostin Ar C."/>
            <person name="Ohm R.A."/>
            <person name="Kogej T."/>
            <person name="Sonjak S."/>
            <person name="Turk M."/>
            <person name="Zajc J."/>
            <person name="Zalar P."/>
            <person name="Grube M."/>
            <person name="Sun H."/>
            <person name="Han J."/>
            <person name="Sharma A."/>
            <person name="Chiniquy J."/>
            <person name="Ngan C.Y."/>
            <person name="Lipzen A."/>
            <person name="Barry K."/>
            <person name="Grigoriev I.V."/>
            <person name="Gunde-Cimerman N."/>
        </authorList>
    </citation>
    <scope>NUCLEOTIDE SEQUENCE [LARGE SCALE GENOMIC DNA]</scope>
    <source>
        <strain evidence="2 3">CBS 110374</strain>
    </source>
</reference>
<evidence type="ECO:0000256" key="1">
    <source>
        <dbReference type="SAM" id="MobiDB-lite"/>
    </source>
</evidence>